<sequence length="272" mass="30663">MGSQARGKPHAICISYPAQGHINPMLKLAKLLHQKGFHITFVNTKYNHKRLLRLQGPHSLDGLPHFRFDMIPDGLPPSDANSTQDIPSLCASLSEHELSTFRSLLLKLKSNPKTVCTMTFTVDAAEELKIPEVVFWTASACGLLGYTKYRRLVEDGFTPLKDPHFILYLSKEDLDPTYLSSEYPKTTVSWTSGRKSIRLRDFPAFIRTLDHQDIMLNYVLQEVERSSKAYAVILNTFDTSRMTSWRISPPSIPASTPSGRSNSLPTRSKTKP</sequence>
<feature type="region of interest" description="Disordered" evidence="3">
    <location>
        <begin position="248"/>
        <end position="272"/>
    </location>
</feature>
<dbReference type="SUPFAM" id="SSF53756">
    <property type="entry name" value="UDP-Glycosyltransferase/glycogen phosphorylase"/>
    <property type="match status" value="1"/>
</dbReference>
<organism evidence="4">
    <name type="scientific">Eucalyptus grandis</name>
    <name type="common">Flooded gum</name>
    <dbReference type="NCBI Taxonomy" id="71139"/>
    <lineage>
        <taxon>Eukaryota</taxon>
        <taxon>Viridiplantae</taxon>
        <taxon>Streptophyta</taxon>
        <taxon>Embryophyta</taxon>
        <taxon>Tracheophyta</taxon>
        <taxon>Spermatophyta</taxon>
        <taxon>Magnoliopsida</taxon>
        <taxon>eudicotyledons</taxon>
        <taxon>Gunneridae</taxon>
        <taxon>Pentapetalae</taxon>
        <taxon>rosids</taxon>
        <taxon>malvids</taxon>
        <taxon>Myrtales</taxon>
        <taxon>Myrtaceae</taxon>
        <taxon>Myrtoideae</taxon>
        <taxon>Eucalypteae</taxon>
        <taxon>Eucalyptus</taxon>
    </lineage>
</organism>
<comment type="similarity">
    <text evidence="1">Belongs to the UDP-glycosyltransferase family.</text>
</comment>
<evidence type="ECO:0000256" key="2">
    <source>
        <dbReference type="ARBA" id="ARBA00022676"/>
    </source>
</evidence>
<dbReference type="STRING" id="71139.A0A059ASS1"/>
<gene>
    <name evidence="4" type="ORF">EUGRSUZ_I02654</name>
</gene>
<dbReference type="EMBL" id="KK198761">
    <property type="protein sequence ID" value="KCW56977.1"/>
    <property type="molecule type" value="Genomic_DNA"/>
</dbReference>
<dbReference type="AlphaFoldDB" id="A0A059ASS1"/>
<evidence type="ECO:0000256" key="3">
    <source>
        <dbReference type="SAM" id="MobiDB-lite"/>
    </source>
</evidence>
<dbReference type="GO" id="GO:0080043">
    <property type="term" value="F:quercetin 3-O-glucosyltransferase activity"/>
    <property type="evidence" value="ECO:0000318"/>
    <property type="project" value="GO_Central"/>
</dbReference>
<keyword evidence="2" id="KW-0328">Glycosyltransferase</keyword>
<evidence type="ECO:0000313" key="4">
    <source>
        <dbReference type="EMBL" id="KCW56977.1"/>
    </source>
</evidence>
<reference evidence="4" key="1">
    <citation type="submission" date="2013-07" db="EMBL/GenBank/DDBJ databases">
        <title>The genome of Eucalyptus grandis.</title>
        <authorList>
            <person name="Schmutz J."/>
            <person name="Hayes R."/>
            <person name="Myburg A."/>
            <person name="Tuskan G."/>
            <person name="Grattapaglia D."/>
            <person name="Rokhsar D.S."/>
        </authorList>
    </citation>
    <scope>NUCLEOTIDE SEQUENCE</scope>
    <source>
        <tissue evidence="4">Leaf extractions</tissue>
    </source>
</reference>
<protein>
    <submittedName>
        <fullName evidence="4">Uncharacterized protein</fullName>
    </submittedName>
</protein>
<accession>A0A059ASS1</accession>
<dbReference type="Gramene" id="KCW56977">
    <property type="protein sequence ID" value="KCW56977"/>
    <property type="gene ID" value="EUGRSUZ_I02654"/>
</dbReference>
<proteinExistence type="inferred from homology"/>
<keyword evidence="2" id="KW-0808">Transferase</keyword>
<dbReference type="InParanoid" id="A0A059ASS1"/>
<dbReference type="Gene3D" id="3.40.50.2000">
    <property type="entry name" value="Glycogen Phosphorylase B"/>
    <property type="match status" value="1"/>
</dbReference>
<dbReference type="GO" id="GO:0080044">
    <property type="term" value="F:quercetin 7-O-glucosyltransferase activity"/>
    <property type="evidence" value="ECO:0000318"/>
    <property type="project" value="GO_Central"/>
</dbReference>
<feature type="compositionally biased region" description="Low complexity" evidence="3">
    <location>
        <begin position="248"/>
        <end position="258"/>
    </location>
</feature>
<name>A0A059ASS1_EUCGR</name>
<dbReference type="GO" id="GO:0005737">
    <property type="term" value="C:cytoplasm"/>
    <property type="evidence" value="ECO:0000318"/>
    <property type="project" value="GO_Central"/>
</dbReference>
<evidence type="ECO:0000256" key="1">
    <source>
        <dbReference type="ARBA" id="ARBA00009995"/>
    </source>
</evidence>
<feature type="compositionally biased region" description="Polar residues" evidence="3">
    <location>
        <begin position="259"/>
        <end position="272"/>
    </location>
</feature>
<dbReference type="PANTHER" id="PTHR11926:SF1498">
    <property type="entry name" value="GLYCOSYLTRANSFERASE"/>
    <property type="match status" value="1"/>
</dbReference>
<dbReference type="PANTHER" id="PTHR11926">
    <property type="entry name" value="GLUCOSYL/GLUCURONOSYL TRANSFERASES"/>
    <property type="match status" value="1"/>
</dbReference>